<protein>
    <recommendedName>
        <fullName evidence="3">GNAT family N-acetyltransferase</fullName>
    </recommendedName>
</protein>
<dbReference type="InterPro" id="IPR016181">
    <property type="entry name" value="Acyl_CoA_acyltransferase"/>
</dbReference>
<evidence type="ECO:0008006" key="3">
    <source>
        <dbReference type="Google" id="ProtNLM"/>
    </source>
</evidence>
<dbReference type="Proteomes" id="UP001596353">
    <property type="component" value="Unassembled WGS sequence"/>
</dbReference>
<keyword evidence="2" id="KW-1185">Reference proteome</keyword>
<reference evidence="2" key="1">
    <citation type="journal article" date="2019" name="Int. J. Syst. Evol. Microbiol.">
        <title>The Global Catalogue of Microorganisms (GCM) 10K type strain sequencing project: providing services to taxonomists for standard genome sequencing and annotation.</title>
        <authorList>
            <consortium name="The Broad Institute Genomics Platform"/>
            <consortium name="The Broad Institute Genome Sequencing Center for Infectious Disease"/>
            <person name="Wu L."/>
            <person name="Ma J."/>
        </authorList>
    </citation>
    <scope>NUCLEOTIDE SEQUENCE [LARGE SCALE GENOMIC DNA]</scope>
    <source>
        <strain evidence="2">CCUG 66188</strain>
    </source>
</reference>
<gene>
    <name evidence="1" type="ORF">ACFQFQ_02520</name>
</gene>
<proteinExistence type="predicted"/>
<organism evidence="1 2">
    <name type="scientific">Sulfitobacter porphyrae</name>
    <dbReference type="NCBI Taxonomy" id="1246864"/>
    <lineage>
        <taxon>Bacteria</taxon>
        <taxon>Pseudomonadati</taxon>
        <taxon>Pseudomonadota</taxon>
        <taxon>Alphaproteobacteria</taxon>
        <taxon>Rhodobacterales</taxon>
        <taxon>Roseobacteraceae</taxon>
        <taxon>Sulfitobacter</taxon>
    </lineage>
</organism>
<sequence length="123" mass="13607">MIGAMEARMQVRVRRDQGAEDEALGRIMYDAIHHGPSHYSAAERQAWLPAPNSGDGWRARLSAQQVWVAHDGTGPVGFMTLDEDYIDLAFVAAGWQGRVFSRLFLPGSKRRLRDIGGFGPTPV</sequence>
<evidence type="ECO:0000313" key="2">
    <source>
        <dbReference type="Proteomes" id="UP001596353"/>
    </source>
</evidence>
<accession>A0ABW2AYX9</accession>
<dbReference type="Gene3D" id="3.40.630.30">
    <property type="match status" value="1"/>
</dbReference>
<dbReference type="EMBL" id="JBHSWG010000001">
    <property type="protein sequence ID" value="MFC6758629.1"/>
    <property type="molecule type" value="Genomic_DNA"/>
</dbReference>
<comment type="caution">
    <text evidence="1">The sequence shown here is derived from an EMBL/GenBank/DDBJ whole genome shotgun (WGS) entry which is preliminary data.</text>
</comment>
<evidence type="ECO:0000313" key="1">
    <source>
        <dbReference type="EMBL" id="MFC6758629.1"/>
    </source>
</evidence>
<name>A0ABW2AYX9_9RHOB</name>
<dbReference type="SUPFAM" id="SSF55729">
    <property type="entry name" value="Acyl-CoA N-acyltransferases (Nat)"/>
    <property type="match status" value="1"/>
</dbReference>